<sequence length="1071" mass="119496">MAIAKPISDAEALIAAFEARGTNCPKLDEVRAIVASALLHLLDWANQGQTLDDVLEAMVSSEKPNRDAMLFVARVLNVPDVLPVGRADSFQFQRRFVGLFARIVPDLSGNLGLGNFKQTVDKINAVASLQARAAQLLEPLAHLSTVPAVFLSSRQSVFQILNNGLLKSYLHPFKFAERSTYIKEVYSLIEDLLDCRDATFVLKIDQCEQKIAEAEAAVVDDRDLFSIIAYGPYLVSARAVLSAIRAESVERLHCLIRPRRPAPNVIERRFPLQEANRVFRATLPLINDGPGLAIDTVVTVVADDQALVLQDERLSIGSVEPGEFAVTFDVLVGDPVTQAKLLVEVSWSTAQSTSRESESFDVLLSSQDPNVPWDTLEGDDPYSTEVAYGDEFVGRRAKVTALQGRLRRPRMQSSYITGQKRVGKTSLAFAVRDHVISHATADSYEFIYLEYGEYASSDANKTVTALGKAIATNLSLHLPPELRPEDLDFDGTIAPLNHVASTLAKVVPDKRFVIVLDEFDEIHPEMYRYGSLAEAFFSNLRTLSAKQNIAMMLVGGENMPFIIGAQGDQLNKYVQEQLSYFSRSAEWEDYVDIVRLKNTSPLTWYESALSEIFRVTNGHPYYTKLLCARIFQNAVQDRDTEITLDEVACAVRGLIENLDTNSFAHFWKDGIAADRDKAEITELKRKRVLVALGQTKRSSVKLTFDNIITNLRNLSIQSTEVPPILNDFVRRDILRERSSEYSFVLPLFEEWLVQRGVGKLISDTFGDEMAEALRKLEDEAFVSANEIANTISSWPPYRGKERGVGDIQAWLEQRESLLDRRILFKLVQSLRFVREEEIRDKLRVAHNIVKQHMTAFTPENRSQRRFDIAVTYVDGVGKSGAKIAEKYAEANLISSTCVVEQASIAGSIGTLERGRSQPVRGIVIIDDIAATGESLAQNLENFLTRNIDFLILRKLPVVVIALLATEAADQAVRAVMTKWSGISIDFRVCEYLREDSFAFSERSLIWKDSDERDRAKALVSEIGRVVCKPAPLGFGNLALLLAFTDTVPNNTLPVIHASGTGWRALLERPKN</sequence>
<proteinExistence type="predicted"/>
<dbReference type="GO" id="GO:0005524">
    <property type="term" value="F:ATP binding"/>
    <property type="evidence" value="ECO:0007669"/>
    <property type="project" value="UniProtKB-KW"/>
</dbReference>
<dbReference type="Gene3D" id="3.40.50.300">
    <property type="entry name" value="P-loop containing nucleotide triphosphate hydrolases"/>
    <property type="match status" value="1"/>
</dbReference>
<dbReference type="PANTHER" id="PTHR34301:SF8">
    <property type="entry name" value="ATPASE DOMAIN-CONTAINING PROTEIN"/>
    <property type="match status" value="1"/>
</dbReference>
<evidence type="ECO:0000259" key="1">
    <source>
        <dbReference type="Pfam" id="PF24390"/>
    </source>
</evidence>
<keyword evidence="2" id="KW-0067">ATP-binding</keyword>
<evidence type="ECO:0000313" key="3">
    <source>
        <dbReference type="Proteomes" id="UP000530320"/>
    </source>
</evidence>
<name>A0A7W4K3U0_9PROT</name>
<evidence type="ECO:0000313" key="2">
    <source>
        <dbReference type="EMBL" id="MBB2199740.1"/>
    </source>
</evidence>
<keyword evidence="2" id="KW-0547">Nucleotide-binding</keyword>
<dbReference type="InterPro" id="IPR056920">
    <property type="entry name" value="PRTase-CE"/>
</dbReference>
<protein>
    <submittedName>
        <fullName evidence="2">ATP-binding protein</fullName>
    </submittedName>
</protein>
<dbReference type="PANTHER" id="PTHR34301">
    <property type="entry name" value="DNA-BINDING PROTEIN-RELATED"/>
    <property type="match status" value="1"/>
</dbReference>
<reference evidence="2 3" key="1">
    <citation type="submission" date="2020-04" db="EMBL/GenBank/DDBJ databases">
        <title>Description of novel Gluconacetobacter.</title>
        <authorList>
            <person name="Sombolestani A."/>
        </authorList>
    </citation>
    <scope>NUCLEOTIDE SEQUENCE [LARGE SCALE GENOMIC DNA]</scope>
    <source>
        <strain evidence="2 3">LMG 22058</strain>
    </source>
</reference>
<accession>A0A7W4K3U0</accession>
<dbReference type="Pfam" id="PF24390">
    <property type="entry name" value="PRTase-CE"/>
    <property type="match status" value="1"/>
</dbReference>
<organism evidence="2 3">
    <name type="scientific">Gluconacetobacter dulcium</name>
    <dbReference type="NCBI Taxonomy" id="2729096"/>
    <lineage>
        <taxon>Bacteria</taxon>
        <taxon>Pseudomonadati</taxon>
        <taxon>Pseudomonadota</taxon>
        <taxon>Alphaproteobacteria</taxon>
        <taxon>Acetobacterales</taxon>
        <taxon>Acetobacteraceae</taxon>
        <taxon>Gluconacetobacter</taxon>
    </lineage>
</organism>
<dbReference type="Proteomes" id="UP000530320">
    <property type="component" value="Unassembled WGS sequence"/>
</dbReference>
<dbReference type="EMBL" id="JABEQP010000029">
    <property type="protein sequence ID" value="MBB2199740.1"/>
    <property type="molecule type" value="Genomic_DNA"/>
</dbReference>
<feature type="domain" description="PRTase-CE" evidence="1">
    <location>
        <begin position="807"/>
        <end position="1068"/>
    </location>
</feature>
<comment type="caution">
    <text evidence="2">The sequence shown here is derived from an EMBL/GenBank/DDBJ whole genome shotgun (WGS) entry which is preliminary data.</text>
</comment>
<dbReference type="SUPFAM" id="SSF52540">
    <property type="entry name" value="P-loop containing nucleoside triphosphate hydrolases"/>
    <property type="match status" value="1"/>
</dbReference>
<dbReference type="InterPro" id="IPR027417">
    <property type="entry name" value="P-loop_NTPase"/>
</dbReference>
<dbReference type="RefSeq" id="WP_183010644.1">
    <property type="nucleotide sequence ID" value="NZ_JABEQP010000029.1"/>
</dbReference>
<gene>
    <name evidence="2" type="ORF">HLH44_20310</name>
</gene>
<dbReference type="AlphaFoldDB" id="A0A7W4K3U0"/>